<keyword evidence="1" id="KW-0472">Membrane</keyword>
<evidence type="ECO:0000313" key="3">
    <source>
        <dbReference type="Proteomes" id="UP001357223"/>
    </source>
</evidence>
<protein>
    <submittedName>
        <fullName evidence="2">Uncharacterized protein</fullName>
    </submittedName>
</protein>
<evidence type="ECO:0000256" key="1">
    <source>
        <dbReference type="SAM" id="Phobius"/>
    </source>
</evidence>
<feature type="transmembrane region" description="Helical" evidence="1">
    <location>
        <begin position="125"/>
        <end position="144"/>
    </location>
</feature>
<feature type="transmembrane region" description="Helical" evidence="1">
    <location>
        <begin position="6"/>
        <end position="27"/>
    </location>
</feature>
<keyword evidence="1" id="KW-1133">Transmembrane helix</keyword>
<proteinExistence type="predicted"/>
<name>A0ABZ2CD66_9BACI</name>
<sequence length="178" mass="19679">MNRPKQLYSGITGTLFLLSPILSLGAVRIIHDFLEDLKLPKAMSAKSYVVGFTTAVMWSPYFASVSLVLQYLKIPYKDYVVYGIGLSLLSMAVGSILFAIGERRNPVTAGPVSMEPLGREDRNQLIKLVLFVIVLMGTCLVIEILTGWSMIVVVCLVSLVIPLLYGFVSADWKRIQCC</sequence>
<organism evidence="2 3">
    <name type="scientific">Niallia oryzisoli</name>
    <dbReference type="NCBI Taxonomy" id="1737571"/>
    <lineage>
        <taxon>Bacteria</taxon>
        <taxon>Bacillati</taxon>
        <taxon>Bacillota</taxon>
        <taxon>Bacilli</taxon>
        <taxon>Bacillales</taxon>
        <taxon>Bacillaceae</taxon>
        <taxon>Niallia</taxon>
    </lineage>
</organism>
<feature type="transmembrane region" description="Helical" evidence="1">
    <location>
        <begin position="79"/>
        <end position="100"/>
    </location>
</feature>
<dbReference type="RefSeq" id="WP_338450587.1">
    <property type="nucleotide sequence ID" value="NZ_CP137640.1"/>
</dbReference>
<feature type="transmembrane region" description="Helical" evidence="1">
    <location>
        <begin position="48"/>
        <end position="73"/>
    </location>
</feature>
<gene>
    <name evidence="2" type="ORF">R4Z09_01110</name>
</gene>
<keyword evidence="3" id="KW-1185">Reference proteome</keyword>
<reference evidence="2 3" key="1">
    <citation type="submission" date="2023-10" db="EMBL/GenBank/DDBJ databases">
        <title>Niallia locisalis sp.nov. isolated from a salt pond sample.</title>
        <authorList>
            <person name="Li X.-J."/>
            <person name="Dong L."/>
        </authorList>
    </citation>
    <scope>NUCLEOTIDE SEQUENCE [LARGE SCALE GENOMIC DNA]</scope>
    <source>
        <strain evidence="2 3">DSM 29761</strain>
    </source>
</reference>
<dbReference type="Proteomes" id="UP001357223">
    <property type="component" value="Chromosome"/>
</dbReference>
<evidence type="ECO:0000313" key="2">
    <source>
        <dbReference type="EMBL" id="WVX81675.1"/>
    </source>
</evidence>
<keyword evidence="1" id="KW-0812">Transmembrane</keyword>
<dbReference type="EMBL" id="CP137640">
    <property type="protein sequence ID" value="WVX81675.1"/>
    <property type="molecule type" value="Genomic_DNA"/>
</dbReference>
<feature type="transmembrane region" description="Helical" evidence="1">
    <location>
        <begin position="150"/>
        <end position="168"/>
    </location>
</feature>
<accession>A0ABZ2CD66</accession>